<dbReference type="OrthoDB" id="9812921at2"/>
<keyword evidence="6" id="KW-1185">Reference proteome</keyword>
<dbReference type="GO" id="GO:0004252">
    <property type="term" value="F:serine-type endopeptidase activity"/>
    <property type="evidence" value="ECO:0007669"/>
    <property type="project" value="TreeGrafter"/>
</dbReference>
<dbReference type="InterPro" id="IPR011042">
    <property type="entry name" value="6-blade_b-propeller_TolB-like"/>
</dbReference>
<keyword evidence="3" id="KW-0732">Signal</keyword>
<evidence type="ECO:0000256" key="3">
    <source>
        <dbReference type="SAM" id="SignalP"/>
    </source>
</evidence>
<dbReference type="Pfam" id="PF00326">
    <property type="entry name" value="Peptidase_S9"/>
    <property type="match status" value="1"/>
</dbReference>
<dbReference type="GO" id="GO:0004177">
    <property type="term" value="F:aminopeptidase activity"/>
    <property type="evidence" value="ECO:0007669"/>
    <property type="project" value="UniProtKB-KW"/>
</dbReference>
<dbReference type="RefSeq" id="WP_008295906.1">
    <property type="nucleotide sequence ID" value="NZ_CM002299.1"/>
</dbReference>
<feature type="domain" description="Peptidase S9 prolyl oligopeptidase catalytic" evidence="4">
    <location>
        <begin position="482"/>
        <end position="688"/>
    </location>
</feature>
<keyword evidence="2" id="KW-0720">Serine protease</keyword>
<dbReference type="InterPro" id="IPR029058">
    <property type="entry name" value="AB_hydrolase_fold"/>
</dbReference>
<reference evidence="5 6" key="1">
    <citation type="journal article" date="2007" name="Proc. Natl. Acad. Sci. U.S.A.">
        <title>Characterization of a marine gammaproteobacterium capable of aerobic anoxygenic photosynthesis.</title>
        <authorList>
            <person name="Fuchs B.M."/>
            <person name="Spring S."/>
            <person name="Teeling H."/>
            <person name="Quast C."/>
            <person name="Wulf J."/>
            <person name="Schattenhofer M."/>
            <person name="Yan S."/>
            <person name="Ferriera S."/>
            <person name="Johnson J."/>
            <person name="Glockner F.O."/>
            <person name="Amann R."/>
        </authorList>
    </citation>
    <scope>NUCLEOTIDE SEQUENCE [LARGE SCALE GENOMIC DNA]</scope>
    <source>
        <strain evidence="5">KT71</strain>
    </source>
</reference>
<dbReference type="STRING" id="314285.KT71_17326"/>
<proteinExistence type="predicted"/>
<dbReference type="Gene3D" id="2.120.10.30">
    <property type="entry name" value="TolB, C-terminal domain"/>
    <property type="match status" value="2"/>
</dbReference>
<evidence type="ECO:0000313" key="5">
    <source>
        <dbReference type="EMBL" id="EAQ99453.1"/>
    </source>
</evidence>
<dbReference type="Proteomes" id="UP000019205">
    <property type="component" value="Chromosome"/>
</dbReference>
<keyword evidence="1" id="KW-0378">Hydrolase</keyword>
<organism evidence="5 6">
    <name type="scientific">Congregibacter litoralis KT71</name>
    <dbReference type="NCBI Taxonomy" id="314285"/>
    <lineage>
        <taxon>Bacteria</taxon>
        <taxon>Pseudomonadati</taxon>
        <taxon>Pseudomonadota</taxon>
        <taxon>Gammaproteobacteria</taxon>
        <taxon>Cellvibrionales</taxon>
        <taxon>Halieaceae</taxon>
        <taxon>Congregibacter</taxon>
    </lineage>
</organism>
<evidence type="ECO:0000259" key="4">
    <source>
        <dbReference type="Pfam" id="PF00326"/>
    </source>
</evidence>
<dbReference type="eggNOG" id="COG1506">
    <property type="taxonomic scope" value="Bacteria"/>
</dbReference>
<gene>
    <name evidence="5" type="ORF">KT71_17326</name>
</gene>
<keyword evidence="5" id="KW-0031">Aminopeptidase</keyword>
<dbReference type="HOGENOM" id="CLU_008615_2_1_6"/>
<feature type="signal peptide" evidence="3">
    <location>
        <begin position="1"/>
        <end position="32"/>
    </location>
</feature>
<dbReference type="SUPFAM" id="SSF82171">
    <property type="entry name" value="DPP6 N-terminal domain-like"/>
    <property type="match status" value="1"/>
</dbReference>
<dbReference type="PANTHER" id="PTHR42776">
    <property type="entry name" value="SERINE PEPTIDASE S9 FAMILY MEMBER"/>
    <property type="match status" value="1"/>
</dbReference>
<evidence type="ECO:0000313" key="6">
    <source>
        <dbReference type="Proteomes" id="UP000019205"/>
    </source>
</evidence>
<reference evidence="5 6" key="2">
    <citation type="journal article" date="2009" name="PLoS ONE">
        <title>The photosynthetic apparatus and its regulation in the aerobic gammaproteobacterium Congregibacter litoralis gen. nov., sp. nov.</title>
        <authorList>
            <person name="Spring S."/>
            <person name="Lunsdorf H."/>
            <person name="Fuchs B.M."/>
            <person name="Tindall B.J."/>
        </authorList>
    </citation>
    <scope>NUCLEOTIDE SEQUENCE [LARGE SCALE GENOMIC DNA]</scope>
    <source>
        <strain evidence="5">KT71</strain>
    </source>
</reference>
<dbReference type="eggNOG" id="COG0823">
    <property type="taxonomic scope" value="Bacteria"/>
</dbReference>
<dbReference type="Gene3D" id="3.40.50.1820">
    <property type="entry name" value="alpha/beta hydrolase"/>
    <property type="match status" value="1"/>
</dbReference>
<dbReference type="InterPro" id="IPR011659">
    <property type="entry name" value="WD40"/>
</dbReference>
<dbReference type="InterPro" id="IPR001375">
    <property type="entry name" value="Peptidase_S9_cat"/>
</dbReference>
<sequence>MRSLGLRRFAAATASLGVAAFGALLFSPSLSAQESQTLPPFQALDIFEIEWALNPQISPDSQQVVYRRMGFDIMEDRRRGNLWLVDIASQRQHKLSSFEGNESSAVWSPRGDRIAYVRSAGDDEGAEIYMHWLEGGQSARVTRLPATPKDIRWSPDGRHLAFVMDVKAEAPSLASRPEKPEGAQWSDMPRVTDRMYHERDGSGYLDAAFSHVFVVPAEGGTARQITRGDFHHRQPSWSADGESLLVSGNRSEDWQYDYRNSEIYRVALRDGDTAAVTSTDGPDHHPLVSPDGKHLAWLGYADKKQAFQVTRLRIARHDGSGMRELLGDLDRSVKAITWSADSDGLYFQYDDKGRTKVAYVSLKDSMKTLADNLGGTSIGRPYAGGSFSVSGDGVVAYTHTRPEYPADIAIHEGSKTRVITRLNDDLLSQRTLGETREIWWKSSFDERDIQGWMVLPPDFDPNRQYPLLVENHGGPILNYGERFSPEMQLFAAAGYVVFYPNARGSTSYGEEFANLLYHNYPGQDYDDTMSGVDAMIELGFIDPEQLYVTGGSAGGIMTAWIIGKTDRFRAAAAIKPVMNWYSKTLNADNWYNYYFTRIPGTPWTNPDDYLRFSPISLVGEVNTPTLVMVGLDDLRTPPSQAKQLYHALKYRKVPTLLVELPGASHFIARKPSQLIDKVSHILAWFERYQ</sequence>
<evidence type="ECO:0000256" key="2">
    <source>
        <dbReference type="ARBA" id="ARBA00022825"/>
    </source>
</evidence>
<accession>A4A430</accession>
<dbReference type="PANTHER" id="PTHR42776:SF27">
    <property type="entry name" value="DIPEPTIDYL PEPTIDASE FAMILY MEMBER 6"/>
    <property type="match status" value="1"/>
</dbReference>
<dbReference type="EMBL" id="AAOA02000001">
    <property type="protein sequence ID" value="EAQ99453.1"/>
    <property type="molecule type" value="Genomic_DNA"/>
</dbReference>
<dbReference type="GO" id="GO:0006508">
    <property type="term" value="P:proteolysis"/>
    <property type="evidence" value="ECO:0007669"/>
    <property type="project" value="InterPro"/>
</dbReference>
<keyword evidence="5" id="KW-0645">Protease</keyword>
<dbReference type="AlphaFoldDB" id="A4A430"/>
<dbReference type="SUPFAM" id="SSF53474">
    <property type="entry name" value="alpha/beta-Hydrolases"/>
    <property type="match status" value="1"/>
</dbReference>
<comment type="caution">
    <text evidence="5">The sequence shown here is derived from an EMBL/GenBank/DDBJ whole genome shotgun (WGS) entry which is preliminary data.</text>
</comment>
<evidence type="ECO:0000256" key="1">
    <source>
        <dbReference type="ARBA" id="ARBA00022801"/>
    </source>
</evidence>
<protein>
    <submittedName>
        <fullName evidence="5">Dipeptidyl aminopeptidases/acylaminoacyl-peptidase</fullName>
    </submittedName>
</protein>
<name>A4A430_9GAMM</name>
<dbReference type="Pfam" id="PF07676">
    <property type="entry name" value="PD40"/>
    <property type="match status" value="4"/>
</dbReference>
<feature type="chain" id="PRO_5002665570" evidence="3">
    <location>
        <begin position="33"/>
        <end position="689"/>
    </location>
</feature>